<evidence type="ECO:0008006" key="4">
    <source>
        <dbReference type="Google" id="ProtNLM"/>
    </source>
</evidence>
<feature type="chain" id="PRO_5038757030" description="ShKT domain-containing protein" evidence="1">
    <location>
        <begin position="23"/>
        <end position="110"/>
    </location>
</feature>
<gene>
    <name evidence="2" type="ORF">DPMN_032101</name>
</gene>
<comment type="caution">
    <text evidence="2">The sequence shown here is derived from an EMBL/GenBank/DDBJ whole genome shotgun (WGS) entry which is preliminary data.</text>
</comment>
<protein>
    <recommendedName>
        <fullName evidence="4">ShKT domain-containing protein</fullName>
    </recommendedName>
</protein>
<keyword evidence="1" id="KW-0732">Signal</keyword>
<dbReference type="Proteomes" id="UP000828390">
    <property type="component" value="Unassembled WGS sequence"/>
</dbReference>
<evidence type="ECO:0000313" key="2">
    <source>
        <dbReference type="EMBL" id="KAH3868946.1"/>
    </source>
</evidence>
<reference evidence="2" key="1">
    <citation type="journal article" date="2019" name="bioRxiv">
        <title>The Genome of the Zebra Mussel, Dreissena polymorpha: A Resource for Invasive Species Research.</title>
        <authorList>
            <person name="McCartney M.A."/>
            <person name="Auch B."/>
            <person name="Kono T."/>
            <person name="Mallez S."/>
            <person name="Zhang Y."/>
            <person name="Obille A."/>
            <person name="Becker A."/>
            <person name="Abrahante J.E."/>
            <person name="Garbe J."/>
            <person name="Badalamenti J.P."/>
            <person name="Herman A."/>
            <person name="Mangelson H."/>
            <person name="Liachko I."/>
            <person name="Sullivan S."/>
            <person name="Sone E.D."/>
            <person name="Koren S."/>
            <person name="Silverstein K.A.T."/>
            <person name="Beckman K.B."/>
            <person name="Gohl D.M."/>
        </authorList>
    </citation>
    <scope>NUCLEOTIDE SEQUENCE</scope>
    <source>
        <strain evidence="2">Duluth1</strain>
        <tissue evidence="2">Whole animal</tissue>
    </source>
</reference>
<organism evidence="2 3">
    <name type="scientific">Dreissena polymorpha</name>
    <name type="common">Zebra mussel</name>
    <name type="synonym">Mytilus polymorpha</name>
    <dbReference type="NCBI Taxonomy" id="45954"/>
    <lineage>
        <taxon>Eukaryota</taxon>
        <taxon>Metazoa</taxon>
        <taxon>Spiralia</taxon>
        <taxon>Lophotrochozoa</taxon>
        <taxon>Mollusca</taxon>
        <taxon>Bivalvia</taxon>
        <taxon>Autobranchia</taxon>
        <taxon>Heteroconchia</taxon>
        <taxon>Euheterodonta</taxon>
        <taxon>Imparidentia</taxon>
        <taxon>Neoheterodontei</taxon>
        <taxon>Myida</taxon>
        <taxon>Dreissenoidea</taxon>
        <taxon>Dreissenidae</taxon>
        <taxon>Dreissena</taxon>
    </lineage>
</organism>
<dbReference type="EMBL" id="JAIWYP010000002">
    <property type="protein sequence ID" value="KAH3868946.1"/>
    <property type="molecule type" value="Genomic_DNA"/>
</dbReference>
<feature type="signal peptide" evidence="1">
    <location>
        <begin position="1"/>
        <end position="22"/>
    </location>
</feature>
<name>A0A9D4M5X2_DREPO</name>
<keyword evidence="3" id="KW-1185">Reference proteome</keyword>
<sequence length="110" mass="12704">MEGITTFALLTALLFTRIQSNADCVDDITVNCYMMDALFRVCNGSKEHAALVCPKTCNLCNYVNGKWLDWGKMVSMYRHLWNHCPNANQNVCKAFSIQKSQRLRRLIRRI</sequence>
<evidence type="ECO:0000256" key="1">
    <source>
        <dbReference type="SAM" id="SignalP"/>
    </source>
</evidence>
<evidence type="ECO:0000313" key="3">
    <source>
        <dbReference type="Proteomes" id="UP000828390"/>
    </source>
</evidence>
<proteinExistence type="predicted"/>
<reference evidence="2" key="2">
    <citation type="submission" date="2020-11" db="EMBL/GenBank/DDBJ databases">
        <authorList>
            <person name="McCartney M.A."/>
            <person name="Auch B."/>
            <person name="Kono T."/>
            <person name="Mallez S."/>
            <person name="Becker A."/>
            <person name="Gohl D.M."/>
            <person name="Silverstein K.A.T."/>
            <person name="Koren S."/>
            <person name="Bechman K.B."/>
            <person name="Herman A."/>
            <person name="Abrahante J.E."/>
            <person name="Garbe J."/>
        </authorList>
    </citation>
    <scope>NUCLEOTIDE SEQUENCE</scope>
    <source>
        <strain evidence="2">Duluth1</strain>
        <tissue evidence="2">Whole animal</tissue>
    </source>
</reference>
<accession>A0A9D4M5X2</accession>
<dbReference type="AlphaFoldDB" id="A0A9D4M5X2"/>